<proteinExistence type="predicted"/>
<dbReference type="Proteomes" id="UP000794436">
    <property type="component" value="Unassembled WGS sequence"/>
</dbReference>
<feature type="region of interest" description="Disordered" evidence="1">
    <location>
        <begin position="475"/>
        <end position="523"/>
    </location>
</feature>
<dbReference type="Pfam" id="PF20524">
    <property type="entry name" value="DUF6739"/>
    <property type="match status" value="2"/>
</dbReference>
<name>A0A8K1FGC7_PYTOL</name>
<evidence type="ECO:0000313" key="2">
    <source>
        <dbReference type="EMBL" id="TMW58562.1"/>
    </source>
</evidence>
<feature type="region of interest" description="Disordered" evidence="1">
    <location>
        <begin position="21"/>
        <end position="84"/>
    </location>
</feature>
<protein>
    <submittedName>
        <fullName evidence="2">Uncharacterized protein</fullName>
    </submittedName>
</protein>
<dbReference type="OrthoDB" id="2111127at2759"/>
<sequence>MTLVERLQRLQRLWPGTPRVTSLLQKGAGHGKPSMKPSDARRHGLPLVSPSNSQSSSQDSSKPRKEERLSDAMWKPEQEFPGSTTIDRSRMSITRESQILARVARVAVKSIFKPSRLIVLGTCSLCTLGLTSYEAHLLLDPACSAADALAFTHKYSTENFFASCIWETREAELVAQALGMNPDEVLKVLDPENSPEDAQLSLHLQGIYTTRAIVAGFMVITQVLSIVRESMLATHRYMDHVFLGKEPPLRGITERIIRLAGDGSDVTEVSMARYGAHILPVYENPSKWKHLIAFWSVNGRVPCVWHVASGNYGYRHSWASLEVDSSFMLRTTTGKYILCIEADATNLDRAHELQKPNNDITLEEASQAYRMIERAAARKINRPFRSLCVFLGDSLQLCDTGGTSFVTLRERIHLKKEVDVLIDAKAPLLLAILKWCSRFADKHRTIVLDATPLNYAPLQVLLERNGYTVLTPTEEIDWKPGNTSPPPPVEAPISPGDLKSVASSKPVTASPKPVTASSTVSATPLTGAKNEKLTITAAKSPSETIKDKKEKLPRLIYYPTTAATINAVHSVLTAGLAAPRHCCVLINSPFGLSHLKEIAEYEEEDFYPICAAEIYDDYFRQVRIWTRMGHSAAAIQRELDQRFAPVLGVQTEISHLERASTTMRKT</sequence>
<reference evidence="2" key="1">
    <citation type="submission" date="2019-03" db="EMBL/GenBank/DDBJ databases">
        <title>Long read genome sequence of the mycoparasitic Pythium oligandrum ATCC 38472 isolated from sugarbeet rhizosphere.</title>
        <authorList>
            <person name="Gaulin E."/>
        </authorList>
    </citation>
    <scope>NUCLEOTIDE SEQUENCE</scope>
    <source>
        <strain evidence="2">ATCC 38472_TT</strain>
    </source>
</reference>
<organism evidence="2 3">
    <name type="scientific">Pythium oligandrum</name>
    <name type="common">Mycoparasitic fungus</name>
    <dbReference type="NCBI Taxonomy" id="41045"/>
    <lineage>
        <taxon>Eukaryota</taxon>
        <taxon>Sar</taxon>
        <taxon>Stramenopiles</taxon>
        <taxon>Oomycota</taxon>
        <taxon>Peronosporomycetes</taxon>
        <taxon>Pythiales</taxon>
        <taxon>Pythiaceae</taxon>
        <taxon>Pythium</taxon>
    </lineage>
</organism>
<keyword evidence="3" id="KW-1185">Reference proteome</keyword>
<dbReference type="InterPro" id="IPR046627">
    <property type="entry name" value="DUF6739"/>
</dbReference>
<dbReference type="EMBL" id="SPLM01000111">
    <property type="protein sequence ID" value="TMW58562.1"/>
    <property type="molecule type" value="Genomic_DNA"/>
</dbReference>
<comment type="caution">
    <text evidence="2">The sequence shown here is derived from an EMBL/GenBank/DDBJ whole genome shotgun (WGS) entry which is preliminary data.</text>
</comment>
<gene>
    <name evidence="2" type="ORF">Poli38472_010121</name>
</gene>
<feature type="compositionally biased region" description="Basic and acidic residues" evidence="1">
    <location>
        <begin position="61"/>
        <end position="78"/>
    </location>
</feature>
<dbReference type="AlphaFoldDB" id="A0A8K1FGC7"/>
<feature type="compositionally biased region" description="Low complexity" evidence="1">
    <location>
        <begin position="49"/>
        <end position="60"/>
    </location>
</feature>
<accession>A0A8K1FGC7</accession>
<evidence type="ECO:0000256" key="1">
    <source>
        <dbReference type="SAM" id="MobiDB-lite"/>
    </source>
</evidence>
<evidence type="ECO:0000313" key="3">
    <source>
        <dbReference type="Proteomes" id="UP000794436"/>
    </source>
</evidence>